<dbReference type="PANTHER" id="PTHR13170">
    <property type="entry name" value="O-GLCNACASE"/>
    <property type="match status" value="1"/>
</dbReference>
<dbReference type="Pfam" id="PF07555">
    <property type="entry name" value="NAGidase"/>
    <property type="match status" value="1"/>
</dbReference>
<gene>
    <name evidence="5" type="ORF">C7B45_16150</name>
</gene>
<dbReference type="PROSITE" id="PS52009">
    <property type="entry name" value="GH84"/>
    <property type="match status" value="1"/>
</dbReference>
<evidence type="ECO:0000313" key="5">
    <source>
        <dbReference type="EMBL" id="PSR20170.1"/>
    </source>
</evidence>
<dbReference type="GO" id="GO:1901135">
    <property type="term" value="P:carbohydrate derivative metabolic process"/>
    <property type="evidence" value="ECO:0007669"/>
    <property type="project" value="UniProtKB-ARBA"/>
</dbReference>
<dbReference type="PANTHER" id="PTHR13170:SF16">
    <property type="entry name" value="PROTEIN O-GLCNACASE"/>
    <property type="match status" value="1"/>
</dbReference>
<dbReference type="InterPro" id="IPR017853">
    <property type="entry name" value="GH"/>
</dbReference>
<protein>
    <recommendedName>
        <fullName evidence="4">GH84 domain-containing protein</fullName>
    </recommendedName>
</protein>
<keyword evidence="2 3" id="KW-0326">Glycosidase</keyword>
<feature type="domain" description="GH84" evidence="4">
    <location>
        <begin position="1"/>
        <end position="274"/>
    </location>
</feature>
<dbReference type="InterPro" id="IPR051822">
    <property type="entry name" value="Glycosyl_Hydrolase_84"/>
</dbReference>
<evidence type="ECO:0000256" key="3">
    <source>
        <dbReference type="PROSITE-ProRule" id="PRU01353"/>
    </source>
</evidence>
<evidence type="ECO:0000259" key="4">
    <source>
        <dbReference type="PROSITE" id="PS52009"/>
    </source>
</evidence>
<accession>A0A2T2WD71</accession>
<feature type="active site" description="Proton donor" evidence="3">
    <location>
        <position position="115"/>
    </location>
</feature>
<dbReference type="AlphaFoldDB" id="A0A2T2WD71"/>
<dbReference type="Proteomes" id="UP000241848">
    <property type="component" value="Unassembled WGS sequence"/>
</dbReference>
<reference evidence="5 6" key="1">
    <citation type="journal article" date="2014" name="BMC Genomics">
        <title>Comparison of environmental and isolate Sulfobacillus genomes reveals diverse carbon, sulfur, nitrogen, and hydrogen metabolisms.</title>
        <authorList>
            <person name="Justice N.B."/>
            <person name="Norman A."/>
            <person name="Brown C.T."/>
            <person name="Singh A."/>
            <person name="Thomas B.C."/>
            <person name="Banfield J.F."/>
        </authorList>
    </citation>
    <scope>NUCLEOTIDE SEQUENCE [LARGE SCALE GENOMIC DNA]</scope>
    <source>
        <strain evidence="5">AMDSBA3</strain>
    </source>
</reference>
<evidence type="ECO:0000256" key="2">
    <source>
        <dbReference type="ARBA" id="ARBA00023295"/>
    </source>
</evidence>
<name>A0A2T2WD71_9FIRM</name>
<proteinExistence type="inferred from homology"/>
<dbReference type="InterPro" id="IPR011496">
    <property type="entry name" value="O-GlcNAcase_cat"/>
</dbReference>
<organism evidence="5 6">
    <name type="scientific">Sulfobacillus acidophilus</name>
    <dbReference type="NCBI Taxonomy" id="53633"/>
    <lineage>
        <taxon>Bacteria</taxon>
        <taxon>Bacillati</taxon>
        <taxon>Bacillota</taxon>
        <taxon>Clostridia</taxon>
        <taxon>Eubacteriales</taxon>
        <taxon>Clostridiales Family XVII. Incertae Sedis</taxon>
        <taxon>Sulfobacillus</taxon>
    </lineage>
</organism>
<dbReference type="SUPFAM" id="SSF51445">
    <property type="entry name" value="(Trans)glycosidases"/>
    <property type="match status" value="1"/>
</dbReference>
<dbReference type="EMBL" id="PXYV01000080">
    <property type="protein sequence ID" value="PSR20170.1"/>
    <property type="molecule type" value="Genomic_DNA"/>
</dbReference>
<comment type="similarity">
    <text evidence="3">Belongs to the glycosyl hydrolase 84 family.</text>
</comment>
<keyword evidence="1 3" id="KW-0378">Hydrolase</keyword>
<comment type="caution">
    <text evidence="5">The sequence shown here is derived from an EMBL/GenBank/DDBJ whole genome shotgun (WGS) entry which is preliminary data.</text>
</comment>
<evidence type="ECO:0000256" key="1">
    <source>
        <dbReference type="ARBA" id="ARBA00022801"/>
    </source>
</evidence>
<dbReference type="Gene3D" id="3.20.20.80">
    <property type="entry name" value="Glycosidases"/>
    <property type="match status" value="1"/>
</dbReference>
<evidence type="ECO:0000313" key="6">
    <source>
        <dbReference type="Proteomes" id="UP000241848"/>
    </source>
</evidence>
<dbReference type="GO" id="GO:0015929">
    <property type="term" value="F:hexosaminidase activity"/>
    <property type="evidence" value="ECO:0007669"/>
    <property type="project" value="UniProtKB-ARBA"/>
</dbReference>
<sequence>MRGVVEGFYGLPWIEEDRRDVMAMLGDKGLSHYLYGPKDAPGFREGWRAPFAAEDLRRLEQMQRMAERYGLTLGIALSPGLDIDFRNPAEITVLERKFRQLHAVGIFWHGLFWDDIDPLGSPRDLDQFPNPGHAQAWVTNQLAQTLPSSNPNSPWVFCPTEYWGVYESSYREAVRTTLAADIGVIWTGPEICSGQLTRVDAERVREQFGHPLVIWDNYPVNDAEMVHELHLGPLEGRAPDLFEVVAGYLANPMDRAQASLIPLATITRYVSDPRTYDPWKAWSAALDYWGQAYHPMLERLGQATLYSCCRRETEISDAFYQAHRKGVPPSPDAVEAVLAWGSVTLDAFPRPLHAEIAPWVEKLRVVALWLEAVMNQDVDTAQQWQAQAAHNESLVYGGTVELWLRNVAWTK</sequence>